<evidence type="ECO:0000313" key="1">
    <source>
        <dbReference type="EMBL" id="TWS20505.1"/>
    </source>
</evidence>
<name>A0A5C5REE8_9ACTN</name>
<organism evidence="1 2">
    <name type="scientific">Tsukamurella asaccharolytica</name>
    <dbReference type="NCBI Taxonomy" id="2592067"/>
    <lineage>
        <taxon>Bacteria</taxon>
        <taxon>Bacillati</taxon>
        <taxon>Actinomycetota</taxon>
        <taxon>Actinomycetes</taxon>
        <taxon>Mycobacteriales</taxon>
        <taxon>Tsukamurellaceae</taxon>
        <taxon>Tsukamurella</taxon>
    </lineage>
</organism>
<dbReference type="PANTHER" id="PTHR33361">
    <property type="entry name" value="GLR0591 PROTEIN"/>
    <property type="match status" value="1"/>
</dbReference>
<dbReference type="Proteomes" id="UP000317291">
    <property type="component" value="Unassembled WGS sequence"/>
</dbReference>
<accession>A0A5C5REE8</accession>
<dbReference type="InterPro" id="IPR010281">
    <property type="entry name" value="DUF885"/>
</dbReference>
<dbReference type="Pfam" id="PF05960">
    <property type="entry name" value="DUF885"/>
    <property type="match status" value="1"/>
</dbReference>
<dbReference type="PANTHER" id="PTHR33361:SF2">
    <property type="entry name" value="DUF885 DOMAIN-CONTAINING PROTEIN"/>
    <property type="match status" value="1"/>
</dbReference>
<keyword evidence="2" id="KW-1185">Reference proteome</keyword>
<proteinExistence type="predicted"/>
<protein>
    <submittedName>
        <fullName evidence="1">DUF885 domain-containing protein</fullName>
    </submittedName>
</protein>
<sequence>MNNTLNDLATRVSEHLMESDASYQLRNRGRISRFRTRSAADFSEDARLGREVLRGLRETDTRTLTTDQRNTAGYLRHLATGWIDTDEYRLLNFSITPYARLFRFAPLYEALKAHALEGPDDADRYLLLVSDYRAAVDQLRVDLREQADNGIFLPRPAITGVRSALLAAAETAFDRVSCKRDGDTLSSAFGTQLEPLAEEIRDAYVSAASAFDERYESAAPDRVGLGQYERGAENYRALIGRLTTSSLGPSEIHEIGLAQVADLGERMEELESRLVSESGRVSLREALATESRFYARSPEEVEALYLRHMEALAPHLSEYFSVLPAAPYGVARVAPELEPTLTFGFYEWPTATDPVGRYRYNGSELDKRSLLSAAALIFHELAPGHHFHIARQLENPDLPELRRDPSALWAFAEGWAEYASGLCSELGLYSDPYDAYGRLVQERFTAVRMVVDTGMNDLGWSLDQARDYMRVNTMDSDVQIASETLRYSTDIPAHALAYRLGWIEFERLRTLAKNQLGARFDIKEFHEVLLAPGSLPFGIVAENVDDWIAGVLGGTVAPDHG</sequence>
<gene>
    <name evidence="1" type="ORF">FK529_03940</name>
</gene>
<dbReference type="EMBL" id="VIGW01000002">
    <property type="protein sequence ID" value="TWS20505.1"/>
    <property type="molecule type" value="Genomic_DNA"/>
</dbReference>
<comment type="caution">
    <text evidence="1">The sequence shown here is derived from an EMBL/GenBank/DDBJ whole genome shotgun (WGS) entry which is preliminary data.</text>
</comment>
<dbReference type="OrthoDB" id="9760040at2"/>
<reference evidence="1 2" key="1">
    <citation type="submission" date="2019-06" db="EMBL/GenBank/DDBJ databases">
        <title>Tsukamurella conjunctivitidis sp. nov., Tsukamurella assacharolytica sp. nov. and Tsukamurella sputae sp. nov. isolated from patients with conjunctivitis, bacteraemia (lymphoma) and respiratory infection (sputum) in Hong Kong.</title>
        <authorList>
            <person name="Teng J.L.L."/>
            <person name="Lee H.H."/>
            <person name="Fong J.Y.H."/>
            <person name="Fok K.M.N."/>
            <person name="Lau S.K.P."/>
            <person name="Woo P.C.Y."/>
        </authorList>
    </citation>
    <scope>NUCLEOTIDE SEQUENCE [LARGE SCALE GENOMIC DNA]</scope>
    <source>
        <strain evidence="1 2">HKU71</strain>
    </source>
</reference>
<dbReference type="RefSeq" id="WP_146559726.1">
    <property type="nucleotide sequence ID" value="NZ_VIGW01000002.1"/>
</dbReference>
<dbReference type="AlphaFoldDB" id="A0A5C5REE8"/>
<evidence type="ECO:0000313" key="2">
    <source>
        <dbReference type="Proteomes" id="UP000317291"/>
    </source>
</evidence>